<sequence length="79" mass="8623">MRDGLAGDGKNSSAGQTRRVLEALTDEPMTAAGLAIRAGLPRRERTSAAERICEALERRGLAERGGTKVLPKWRRLGHR</sequence>
<dbReference type="Gene3D" id="1.10.10.10">
    <property type="entry name" value="Winged helix-like DNA-binding domain superfamily/Winged helix DNA-binding domain"/>
    <property type="match status" value="1"/>
</dbReference>
<reference evidence="4" key="2">
    <citation type="journal article" date="2019" name="Int. J. Syst. Evol. Microbiol.">
        <title>The Global Catalogue of Microorganisms (GCM) 10K type strain sequencing project: providing services to taxonomists for standard genome sequencing and annotation.</title>
        <authorList>
            <consortium name="The Broad Institute Genomics Platform"/>
            <consortium name="The Broad Institute Genome Sequencing Center for Infectious Disease"/>
            <person name="Wu L."/>
            <person name="Ma J."/>
        </authorList>
    </citation>
    <scope>NUCLEOTIDE SEQUENCE [LARGE SCALE GENOMIC DNA]</scope>
    <source>
        <strain evidence="4">NBRC 107715</strain>
    </source>
</reference>
<accession>A0A512JBQ6</accession>
<evidence type="ECO:0008006" key="5">
    <source>
        <dbReference type="Google" id="ProtNLM"/>
    </source>
</evidence>
<protein>
    <recommendedName>
        <fullName evidence="5">HTH marR-type domain-containing protein</fullName>
    </recommendedName>
</protein>
<gene>
    <name evidence="2" type="ORF">GCM10007888_60360</name>
    <name evidence="1" type="ORF">MOX02_54410</name>
</gene>
<dbReference type="InterPro" id="IPR036388">
    <property type="entry name" value="WH-like_DNA-bd_sf"/>
</dbReference>
<dbReference type="AlphaFoldDB" id="A0A512JBQ6"/>
<keyword evidence="4" id="KW-1185">Reference proteome</keyword>
<proteinExistence type="predicted"/>
<dbReference type="EMBL" id="BSPK01000116">
    <property type="protein sequence ID" value="GLS67651.1"/>
    <property type="molecule type" value="Genomic_DNA"/>
</dbReference>
<reference evidence="2" key="4">
    <citation type="submission" date="2023-01" db="EMBL/GenBank/DDBJ databases">
        <title>Draft genome sequence of Methylobacterium oxalidis strain NBRC 107715.</title>
        <authorList>
            <person name="Sun Q."/>
            <person name="Mori K."/>
        </authorList>
    </citation>
    <scope>NUCLEOTIDE SEQUENCE</scope>
    <source>
        <strain evidence="2">NBRC 107715</strain>
    </source>
</reference>
<evidence type="ECO:0000313" key="4">
    <source>
        <dbReference type="Proteomes" id="UP001156856"/>
    </source>
</evidence>
<dbReference type="Proteomes" id="UP001156856">
    <property type="component" value="Unassembled WGS sequence"/>
</dbReference>
<name>A0A512JBQ6_9HYPH</name>
<evidence type="ECO:0000313" key="2">
    <source>
        <dbReference type="EMBL" id="GLS67651.1"/>
    </source>
</evidence>
<evidence type="ECO:0000313" key="3">
    <source>
        <dbReference type="Proteomes" id="UP000321960"/>
    </source>
</evidence>
<dbReference type="EMBL" id="BJZU01000151">
    <property type="protein sequence ID" value="GEP07403.1"/>
    <property type="molecule type" value="Genomic_DNA"/>
</dbReference>
<reference evidence="2" key="1">
    <citation type="journal article" date="2014" name="Int. J. Syst. Evol. Microbiol.">
        <title>Complete genome of a new Firmicutes species belonging to the dominant human colonic microbiota ('Ruminococcus bicirculans') reveals two chromosomes and a selective capacity to utilize plant glucans.</title>
        <authorList>
            <consortium name="NISC Comparative Sequencing Program"/>
            <person name="Wegmann U."/>
            <person name="Louis P."/>
            <person name="Goesmann A."/>
            <person name="Henrissat B."/>
            <person name="Duncan S.H."/>
            <person name="Flint H.J."/>
        </authorList>
    </citation>
    <scope>NUCLEOTIDE SEQUENCE</scope>
    <source>
        <strain evidence="2">NBRC 107715</strain>
    </source>
</reference>
<organism evidence="1 3">
    <name type="scientific">Methylobacterium oxalidis</name>
    <dbReference type="NCBI Taxonomy" id="944322"/>
    <lineage>
        <taxon>Bacteria</taxon>
        <taxon>Pseudomonadati</taxon>
        <taxon>Pseudomonadota</taxon>
        <taxon>Alphaproteobacteria</taxon>
        <taxon>Hyphomicrobiales</taxon>
        <taxon>Methylobacteriaceae</taxon>
        <taxon>Methylobacterium</taxon>
    </lineage>
</organism>
<evidence type="ECO:0000313" key="1">
    <source>
        <dbReference type="EMBL" id="GEP07403.1"/>
    </source>
</evidence>
<reference evidence="1 3" key="3">
    <citation type="submission" date="2019-07" db="EMBL/GenBank/DDBJ databases">
        <title>Whole genome shotgun sequence of Methylobacterium oxalidis NBRC 107715.</title>
        <authorList>
            <person name="Hosoyama A."/>
            <person name="Uohara A."/>
            <person name="Ohji S."/>
            <person name="Ichikawa N."/>
        </authorList>
    </citation>
    <scope>NUCLEOTIDE SEQUENCE [LARGE SCALE GENOMIC DNA]</scope>
    <source>
        <strain evidence="1 3">NBRC 107715</strain>
    </source>
</reference>
<comment type="caution">
    <text evidence="1">The sequence shown here is derived from an EMBL/GenBank/DDBJ whole genome shotgun (WGS) entry which is preliminary data.</text>
</comment>
<dbReference type="Proteomes" id="UP000321960">
    <property type="component" value="Unassembled WGS sequence"/>
</dbReference>